<reference evidence="2 3" key="1">
    <citation type="submission" date="2020-02" db="EMBL/GenBank/DDBJ databases">
        <title>Draft genome sequence of Haematococcus lacustris strain NIES-144.</title>
        <authorList>
            <person name="Morimoto D."/>
            <person name="Nakagawa S."/>
            <person name="Yoshida T."/>
            <person name="Sawayama S."/>
        </authorList>
    </citation>
    <scope>NUCLEOTIDE SEQUENCE [LARGE SCALE GENOMIC DNA]</scope>
    <source>
        <strain evidence="2 3">NIES-144</strain>
    </source>
</reference>
<keyword evidence="3" id="KW-1185">Reference proteome</keyword>
<accession>A0A699ZJN6</accession>
<sequence length="287" mass="29896">MPVAKQPSAAKQAEPPGWSSHEGHHVKGVLGHIWWGSPGRGVLPAAATSSTHAAAFRGQQGGEPCRSARTTPPLLRTTPQPSSACGTRQPEPHRRKGGGHWGVYQGLQAKRRTSPVCLWVGFSAVGQRFAFSNLAGAQGSGLSVAGGSGFWALCLSVRLAALGSGLTWQVGFRPRAIGSQAFIATGVGHQRVWLSVEEALTHTERGRGQRGLEAVGGRGIGMRASGYRAGAGEAKHTEANDACPGECPGGVYGISHPGSHTHPMKLASLLPTGLRLNSPLSPRERKG</sequence>
<evidence type="ECO:0000313" key="3">
    <source>
        <dbReference type="Proteomes" id="UP000485058"/>
    </source>
</evidence>
<feature type="compositionally biased region" description="Low complexity" evidence="1">
    <location>
        <begin position="71"/>
        <end position="81"/>
    </location>
</feature>
<comment type="caution">
    <text evidence="2">The sequence shown here is derived from an EMBL/GenBank/DDBJ whole genome shotgun (WGS) entry which is preliminary data.</text>
</comment>
<feature type="region of interest" description="Disordered" evidence="1">
    <location>
        <begin position="1"/>
        <end position="24"/>
    </location>
</feature>
<proteinExistence type="predicted"/>
<protein>
    <submittedName>
        <fullName evidence="2">Uncharacterized protein</fullName>
    </submittedName>
</protein>
<feature type="region of interest" description="Disordered" evidence="1">
    <location>
        <begin position="71"/>
        <end position="99"/>
    </location>
</feature>
<dbReference type="AlphaFoldDB" id="A0A699ZJN6"/>
<evidence type="ECO:0000256" key="1">
    <source>
        <dbReference type="SAM" id="MobiDB-lite"/>
    </source>
</evidence>
<dbReference type="EMBL" id="BLLF01002167">
    <property type="protein sequence ID" value="GFH22987.1"/>
    <property type="molecule type" value="Genomic_DNA"/>
</dbReference>
<organism evidence="2 3">
    <name type="scientific">Haematococcus lacustris</name>
    <name type="common">Green alga</name>
    <name type="synonym">Haematococcus pluvialis</name>
    <dbReference type="NCBI Taxonomy" id="44745"/>
    <lineage>
        <taxon>Eukaryota</taxon>
        <taxon>Viridiplantae</taxon>
        <taxon>Chlorophyta</taxon>
        <taxon>core chlorophytes</taxon>
        <taxon>Chlorophyceae</taxon>
        <taxon>CS clade</taxon>
        <taxon>Chlamydomonadales</taxon>
        <taxon>Haematococcaceae</taxon>
        <taxon>Haematococcus</taxon>
    </lineage>
</organism>
<evidence type="ECO:0000313" key="2">
    <source>
        <dbReference type="EMBL" id="GFH22987.1"/>
    </source>
</evidence>
<dbReference type="Proteomes" id="UP000485058">
    <property type="component" value="Unassembled WGS sequence"/>
</dbReference>
<gene>
    <name evidence="2" type="ORF">HaLaN_20531</name>
</gene>
<name>A0A699ZJN6_HAELA</name>